<dbReference type="InterPro" id="IPR026276">
    <property type="entry name" value="Baseplate_GpP"/>
</dbReference>
<dbReference type="Pfam" id="PF21683">
    <property type="entry name" value="GpP-like_1st"/>
    <property type="match status" value="1"/>
</dbReference>
<dbReference type="InterPro" id="IPR053981">
    <property type="entry name" value="Gp44/GpP-like_2nd"/>
</dbReference>
<dbReference type="Proteomes" id="UP001589865">
    <property type="component" value="Unassembled WGS sequence"/>
</dbReference>
<dbReference type="InterPro" id="IPR053982">
    <property type="entry name" value="Gp44/GpP-like_C"/>
</dbReference>
<accession>A0ABV6JRJ2</accession>
<evidence type="ECO:0000313" key="5">
    <source>
        <dbReference type="Proteomes" id="UP001589865"/>
    </source>
</evidence>
<evidence type="ECO:0000313" key="4">
    <source>
        <dbReference type="EMBL" id="MFC0407912.1"/>
    </source>
</evidence>
<evidence type="ECO:0000259" key="3">
    <source>
        <dbReference type="Pfam" id="PF22255"/>
    </source>
</evidence>
<keyword evidence="5" id="KW-1185">Reference proteome</keyword>
<dbReference type="RefSeq" id="WP_377043643.1">
    <property type="nucleotide sequence ID" value="NZ_JBHLUN010000005.1"/>
</dbReference>
<gene>
    <name evidence="4" type="ORF">ACFFGY_06595</name>
</gene>
<protein>
    <submittedName>
        <fullName evidence="4">Phage baseplate assembly protein</fullName>
    </submittedName>
</protein>
<sequence length="381" mass="41392">MDDVTLVVAGQAFGGWQQIRVTRGIERMPSDFDIVLTELYPGQASQIPATPGQSCSLRIGADTVVTGYIDRYSPGMAPERHDVRIQGRGKCQDLVDCSAGIRKDGSFSAQISAGTALKIAQDLADPFGITVSRLHDEAGSTIPQFNLNLGETPFEIIDRVSRYRKLLAYEAADGNLILAQVGQESMASGFTEGVNIEEAASSFAMDGRFSSYDVVWTSTDSLRQVRDATTGTNGNTHGHAADSTVPRFRPRVIVSEQIVDGRDIGQDRAEWEMNRRNGRSQSITLTCDSWRDSAGRLWEPNTLAPIVAPHLKLPNMRWVIAEVTYRRGEDGTHADLTLMPPEAFQIQPSTLQGVDWQVFKALDRQGAASATPGPGGLLGGI</sequence>
<dbReference type="Gene3D" id="3.30.1920.10">
    <property type="entry name" value="Baseplate protein-like domains - 2 layer sandwich fold"/>
    <property type="match status" value="1"/>
</dbReference>
<comment type="caution">
    <text evidence="4">The sequence shown here is derived from an EMBL/GenBank/DDBJ whole genome shotgun (WGS) entry which is preliminary data.</text>
</comment>
<dbReference type="InterPro" id="IPR023399">
    <property type="entry name" value="Baseplate-like_2-layer_sand"/>
</dbReference>
<evidence type="ECO:0000259" key="2">
    <source>
        <dbReference type="Pfam" id="PF21929"/>
    </source>
</evidence>
<dbReference type="EMBL" id="JBHLUN010000005">
    <property type="protein sequence ID" value="MFC0407912.1"/>
    <property type="molecule type" value="Genomic_DNA"/>
</dbReference>
<dbReference type="Gene3D" id="3.55.50.10">
    <property type="entry name" value="Baseplate protein-like domains"/>
    <property type="match status" value="1"/>
</dbReference>
<dbReference type="InterPro" id="IPR049354">
    <property type="entry name" value="GpP-like_N"/>
</dbReference>
<organism evidence="4 5">
    <name type="scientific">Roseomonas elaeocarpi</name>
    <dbReference type="NCBI Taxonomy" id="907779"/>
    <lineage>
        <taxon>Bacteria</taxon>
        <taxon>Pseudomonadati</taxon>
        <taxon>Pseudomonadota</taxon>
        <taxon>Alphaproteobacteria</taxon>
        <taxon>Acetobacterales</taxon>
        <taxon>Roseomonadaceae</taxon>
        <taxon>Roseomonas</taxon>
    </lineage>
</organism>
<evidence type="ECO:0000259" key="1">
    <source>
        <dbReference type="Pfam" id="PF21683"/>
    </source>
</evidence>
<reference evidence="4 5" key="1">
    <citation type="submission" date="2024-09" db="EMBL/GenBank/DDBJ databases">
        <authorList>
            <person name="Sun Q."/>
            <person name="Mori K."/>
        </authorList>
    </citation>
    <scope>NUCLEOTIDE SEQUENCE [LARGE SCALE GENOMIC DNA]</scope>
    <source>
        <strain evidence="4 5">TBRC 5777</strain>
    </source>
</reference>
<dbReference type="Gene3D" id="2.30.300.10">
    <property type="entry name" value="Baseplate protein-like domain - beta roll fold"/>
    <property type="match status" value="1"/>
</dbReference>
<dbReference type="SUPFAM" id="SSF69279">
    <property type="entry name" value="Phage tail proteins"/>
    <property type="match status" value="2"/>
</dbReference>
<feature type="domain" description="Baseplate hub protein gp44/GpP-like second" evidence="3">
    <location>
        <begin position="91"/>
        <end position="179"/>
    </location>
</feature>
<name>A0ABV6JRJ2_9PROT</name>
<feature type="domain" description="Baseplate hub protein gp44-like N-terminal" evidence="1">
    <location>
        <begin position="3"/>
        <end position="88"/>
    </location>
</feature>
<feature type="domain" description="Baseplate hub protein gp44/GpP-like C-terminal" evidence="2">
    <location>
        <begin position="265"/>
        <end position="345"/>
    </location>
</feature>
<dbReference type="PIRSF" id="PIRSF004440">
    <property type="entry name" value="GpP"/>
    <property type="match status" value="1"/>
</dbReference>
<dbReference type="Pfam" id="PF21929">
    <property type="entry name" value="GpP_4th"/>
    <property type="match status" value="1"/>
</dbReference>
<dbReference type="Pfam" id="PF22255">
    <property type="entry name" value="Gp44-like_2nd"/>
    <property type="match status" value="1"/>
</dbReference>
<proteinExistence type="predicted"/>